<dbReference type="Pfam" id="PF20582">
    <property type="entry name" value="UPF0758_N"/>
    <property type="match status" value="1"/>
</dbReference>
<feature type="region of interest" description="Disordered" evidence="8">
    <location>
        <begin position="1"/>
        <end position="27"/>
    </location>
</feature>
<dbReference type="InterPro" id="IPR046778">
    <property type="entry name" value="UPF0758_N"/>
</dbReference>
<evidence type="ECO:0000256" key="3">
    <source>
        <dbReference type="ARBA" id="ARBA00022723"/>
    </source>
</evidence>
<evidence type="ECO:0000256" key="7">
    <source>
        <dbReference type="RuleBase" id="RU003797"/>
    </source>
</evidence>
<dbReference type="PROSITE" id="PS50249">
    <property type="entry name" value="MPN"/>
    <property type="match status" value="1"/>
</dbReference>
<dbReference type="GO" id="GO:0046872">
    <property type="term" value="F:metal ion binding"/>
    <property type="evidence" value="ECO:0007669"/>
    <property type="project" value="UniProtKB-KW"/>
</dbReference>
<keyword evidence="3" id="KW-0479">Metal-binding</keyword>
<evidence type="ECO:0000256" key="8">
    <source>
        <dbReference type="SAM" id="MobiDB-lite"/>
    </source>
</evidence>
<evidence type="ECO:0000256" key="6">
    <source>
        <dbReference type="ARBA" id="ARBA00023049"/>
    </source>
</evidence>
<dbReference type="PANTHER" id="PTHR30471:SF3">
    <property type="entry name" value="UPF0758 PROTEIN YEES-RELATED"/>
    <property type="match status" value="1"/>
</dbReference>
<feature type="domain" description="MPN" evidence="9">
    <location>
        <begin position="130"/>
        <end position="252"/>
    </location>
</feature>
<comment type="caution">
    <text evidence="10">The sequence shown here is derived from an EMBL/GenBank/DDBJ whole genome shotgun (WGS) entry which is preliminary data.</text>
</comment>
<proteinExistence type="inferred from homology"/>
<keyword evidence="4" id="KW-0378">Hydrolase</keyword>
<dbReference type="GO" id="GO:0008237">
    <property type="term" value="F:metallopeptidase activity"/>
    <property type="evidence" value="ECO:0007669"/>
    <property type="project" value="UniProtKB-KW"/>
</dbReference>
<organism evidence="10">
    <name type="scientific">Caldilineaceae bacterium SB0664_bin_27</name>
    <dbReference type="NCBI Taxonomy" id="2605260"/>
    <lineage>
        <taxon>Bacteria</taxon>
        <taxon>Bacillati</taxon>
        <taxon>Chloroflexota</taxon>
        <taxon>Caldilineae</taxon>
        <taxon>Caldilineales</taxon>
        <taxon>Caldilineaceae</taxon>
    </lineage>
</organism>
<dbReference type="InterPro" id="IPR020891">
    <property type="entry name" value="UPF0758_CS"/>
</dbReference>
<dbReference type="NCBIfam" id="TIGR00608">
    <property type="entry name" value="radc"/>
    <property type="match status" value="1"/>
</dbReference>
<dbReference type="InterPro" id="IPR025657">
    <property type="entry name" value="RadC_JAB"/>
</dbReference>
<dbReference type="InterPro" id="IPR037518">
    <property type="entry name" value="MPN"/>
</dbReference>
<evidence type="ECO:0000256" key="4">
    <source>
        <dbReference type="ARBA" id="ARBA00022801"/>
    </source>
</evidence>
<gene>
    <name evidence="10" type="ORF">F4Y42_14300</name>
</gene>
<reference evidence="10" key="1">
    <citation type="submission" date="2019-09" db="EMBL/GenBank/DDBJ databases">
        <title>Characterisation of the sponge microbiome using genome-centric metagenomics.</title>
        <authorList>
            <person name="Engelberts J.P."/>
            <person name="Robbins S.J."/>
            <person name="De Goeij J.M."/>
            <person name="Aranda M."/>
            <person name="Bell S.C."/>
            <person name="Webster N.S."/>
        </authorList>
    </citation>
    <scope>NUCLEOTIDE SEQUENCE</scope>
    <source>
        <strain evidence="10">SB0664_bin_27</strain>
    </source>
</reference>
<dbReference type="Pfam" id="PF04002">
    <property type="entry name" value="RadC"/>
    <property type="match status" value="1"/>
</dbReference>
<name>A0A6B0YX77_9CHLR</name>
<dbReference type="Gene3D" id="1.10.150.20">
    <property type="entry name" value="5' to 3' exonuclease, C-terminal subdomain"/>
    <property type="match status" value="1"/>
</dbReference>
<dbReference type="InterPro" id="IPR010994">
    <property type="entry name" value="RuvA_2-like"/>
</dbReference>
<dbReference type="PROSITE" id="PS01302">
    <property type="entry name" value="UPF0758"/>
    <property type="match status" value="1"/>
</dbReference>
<dbReference type="SUPFAM" id="SSF47781">
    <property type="entry name" value="RuvA domain 2-like"/>
    <property type="match status" value="1"/>
</dbReference>
<keyword evidence="6" id="KW-0482">Metalloprotease</keyword>
<evidence type="ECO:0000256" key="1">
    <source>
        <dbReference type="ARBA" id="ARBA00010243"/>
    </source>
</evidence>
<evidence type="ECO:0000256" key="2">
    <source>
        <dbReference type="ARBA" id="ARBA00022670"/>
    </source>
</evidence>
<keyword evidence="2" id="KW-0645">Protease</keyword>
<dbReference type="Gene3D" id="3.40.140.10">
    <property type="entry name" value="Cytidine Deaminase, domain 2"/>
    <property type="match status" value="1"/>
</dbReference>
<dbReference type="NCBIfam" id="NF000642">
    <property type="entry name" value="PRK00024.1"/>
    <property type="match status" value="1"/>
</dbReference>
<feature type="compositionally biased region" description="Polar residues" evidence="8">
    <location>
        <begin position="15"/>
        <end position="27"/>
    </location>
</feature>
<dbReference type="EMBL" id="VXRG01000117">
    <property type="protein sequence ID" value="MXY94609.1"/>
    <property type="molecule type" value="Genomic_DNA"/>
</dbReference>
<dbReference type="GO" id="GO:0006508">
    <property type="term" value="P:proteolysis"/>
    <property type="evidence" value="ECO:0007669"/>
    <property type="project" value="UniProtKB-KW"/>
</dbReference>
<dbReference type="PANTHER" id="PTHR30471">
    <property type="entry name" value="DNA REPAIR PROTEIN RADC"/>
    <property type="match status" value="1"/>
</dbReference>
<sequence>MGEIPPAIESIPSDYPTNTDPSPNTRTAYTIKEMPEDLRPRERLEYVGAGALSAAELLAIVLRTGGPGENVIRQAERLLTDFNGLPGLAHASFEELTKTRGIGKAKVTQIKAALELGRRLLLAAPLERDKIQSPSDVANLLMLEMGMLEREQVRVVLLDTKNNVQRTPVVYSGSLNAAVIRVGEIFTDAVRANSASLIVVHNHPSGDPTPSPEDVQVTKQIVAAGKLLQIDVLDHLIITRNSYVSLKERRLGFD</sequence>
<accession>A0A6B0YX77</accession>
<evidence type="ECO:0000256" key="5">
    <source>
        <dbReference type="ARBA" id="ARBA00022833"/>
    </source>
</evidence>
<dbReference type="InterPro" id="IPR001405">
    <property type="entry name" value="UPF0758"/>
</dbReference>
<dbReference type="AlphaFoldDB" id="A0A6B0YX77"/>
<protein>
    <submittedName>
        <fullName evidence="10">JAB domain-containing protein</fullName>
    </submittedName>
</protein>
<evidence type="ECO:0000259" key="9">
    <source>
        <dbReference type="PROSITE" id="PS50249"/>
    </source>
</evidence>
<dbReference type="CDD" id="cd08071">
    <property type="entry name" value="MPN_DUF2466"/>
    <property type="match status" value="1"/>
</dbReference>
<evidence type="ECO:0000313" key="10">
    <source>
        <dbReference type="EMBL" id="MXY94609.1"/>
    </source>
</evidence>
<comment type="similarity">
    <text evidence="1 7">Belongs to the UPF0758 family.</text>
</comment>
<keyword evidence="5" id="KW-0862">Zinc</keyword>